<reference evidence="2 3" key="1">
    <citation type="submission" date="2019-09" db="EMBL/GenBank/DDBJ databases">
        <title>Draft genome sequencing and comparative genomics of hatchery-associated Vibrios.</title>
        <authorList>
            <person name="Kehlet-Delgado H."/>
            <person name="Mueller R.S."/>
        </authorList>
    </citation>
    <scope>NUCLEOTIDE SEQUENCE [LARGE SCALE GENOMIC DNA]</scope>
    <source>
        <strain evidence="2 3">09-121-3</strain>
    </source>
</reference>
<organism evidence="2 3">
    <name type="scientific">Vibrio coralliilyticus</name>
    <dbReference type="NCBI Taxonomy" id="190893"/>
    <lineage>
        <taxon>Bacteria</taxon>
        <taxon>Pseudomonadati</taxon>
        <taxon>Pseudomonadota</taxon>
        <taxon>Gammaproteobacteria</taxon>
        <taxon>Vibrionales</taxon>
        <taxon>Vibrionaceae</taxon>
        <taxon>Vibrio</taxon>
    </lineage>
</organism>
<accession>A0AAP6ZNG1</accession>
<dbReference type="InterPro" id="IPR050678">
    <property type="entry name" value="DNA_Partitioning_ATPase"/>
</dbReference>
<proteinExistence type="predicted"/>
<evidence type="ECO:0000259" key="1">
    <source>
        <dbReference type="Pfam" id="PF13614"/>
    </source>
</evidence>
<dbReference type="InterPro" id="IPR027417">
    <property type="entry name" value="P-loop_NTPase"/>
</dbReference>
<protein>
    <submittedName>
        <fullName evidence="2">ParA family protein</fullName>
    </submittedName>
</protein>
<dbReference type="EMBL" id="VTXP01000015">
    <property type="protein sequence ID" value="NOJ25265.1"/>
    <property type="molecule type" value="Genomic_DNA"/>
</dbReference>
<evidence type="ECO:0000313" key="3">
    <source>
        <dbReference type="Proteomes" id="UP000576645"/>
    </source>
</evidence>
<dbReference type="Proteomes" id="UP000576645">
    <property type="component" value="Unassembled WGS sequence"/>
</dbReference>
<feature type="domain" description="AAA" evidence="1">
    <location>
        <begin position="143"/>
        <end position="330"/>
    </location>
</feature>
<sequence>MNLFWVHFELNIPDMWLRYIKQGLSDMNFKDKVGQLGRAMFEKNLSIKEELAEQTAIRLKDDVLENGVTRLVHNHAVNKTTLGVDILGLSKNTYNKRIAQFIEEGVISEPYLYNRSLMFPLHEVHKLMEHLEFPKFSDNHESKVVCVGNYKGGTGKSTTATALAVKTALDRGLNARVLILDLDPQGSMRGIVNVDSSSEEVYITLCDLVCALFEGDYEREFENEALELLQEGHSFEDVVLASPFLTHLPNLDVMTAFPTDEQFTKLYWTLDEEKRVELLTTFARKIVPILKSQYDIIYLDLPPQNSPITWSAIEATDMMLTPISPKIYDYVSTMSYLLTLEEQLEDLPSKGDNIEWFKILPVNYNESNRQERKIFDRLLQTVGSDMITKPIKHSPFFQEAAEKNRSIFDIIKTESMCTDIQYHDAVTSVTEVYNTVVSDIKVLSSKSN</sequence>
<evidence type="ECO:0000313" key="2">
    <source>
        <dbReference type="EMBL" id="NOJ25265.1"/>
    </source>
</evidence>
<dbReference type="SUPFAM" id="SSF52540">
    <property type="entry name" value="P-loop containing nucleoside triphosphate hydrolases"/>
    <property type="match status" value="1"/>
</dbReference>
<name>A0AAP6ZNG1_9VIBR</name>
<dbReference type="PANTHER" id="PTHR13696">
    <property type="entry name" value="P-LOOP CONTAINING NUCLEOSIDE TRIPHOSPHATE HYDROLASE"/>
    <property type="match status" value="1"/>
</dbReference>
<dbReference type="InterPro" id="IPR025669">
    <property type="entry name" value="AAA_dom"/>
</dbReference>
<dbReference type="Pfam" id="PF13614">
    <property type="entry name" value="AAA_31"/>
    <property type="match status" value="1"/>
</dbReference>
<dbReference type="PANTHER" id="PTHR13696:SF98">
    <property type="entry name" value="PLASMID PARTITION PROTEIN A"/>
    <property type="match status" value="1"/>
</dbReference>
<dbReference type="Gene3D" id="3.40.50.300">
    <property type="entry name" value="P-loop containing nucleotide triphosphate hydrolases"/>
    <property type="match status" value="1"/>
</dbReference>
<gene>
    <name evidence="2" type="ORF">F0238_21300</name>
</gene>
<dbReference type="CDD" id="cd02042">
    <property type="entry name" value="ParAB_family"/>
    <property type="match status" value="1"/>
</dbReference>
<comment type="caution">
    <text evidence="2">The sequence shown here is derived from an EMBL/GenBank/DDBJ whole genome shotgun (WGS) entry which is preliminary data.</text>
</comment>
<dbReference type="AlphaFoldDB" id="A0AAP6ZNG1"/>